<name>A0A6A6IQ85_9PLEO</name>
<protein>
    <submittedName>
        <fullName evidence="2">Uncharacterized protein</fullName>
    </submittedName>
</protein>
<evidence type="ECO:0000256" key="1">
    <source>
        <dbReference type="SAM" id="MobiDB-lite"/>
    </source>
</evidence>
<dbReference type="RefSeq" id="XP_033687550.1">
    <property type="nucleotide sequence ID" value="XM_033831980.1"/>
</dbReference>
<feature type="region of interest" description="Disordered" evidence="1">
    <location>
        <begin position="115"/>
        <end position="223"/>
    </location>
</feature>
<feature type="compositionally biased region" description="Low complexity" evidence="1">
    <location>
        <begin position="207"/>
        <end position="223"/>
    </location>
</feature>
<evidence type="ECO:0000313" key="2">
    <source>
        <dbReference type="EMBL" id="KAF2252546.1"/>
    </source>
</evidence>
<dbReference type="GeneID" id="54585310"/>
<reference evidence="2" key="1">
    <citation type="journal article" date="2020" name="Stud. Mycol.">
        <title>101 Dothideomycetes genomes: a test case for predicting lifestyles and emergence of pathogens.</title>
        <authorList>
            <person name="Haridas S."/>
            <person name="Albert R."/>
            <person name="Binder M."/>
            <person name="Bloem J."/>
            <person name="Labutti K."/>
            <person name="Salamov A."/>
            <person name="Andreopoulos B."/>
            <person name="Baker S."/>
            <person name="Barry K."/>
            <person name="Bills G."/>
            <person name="Bluhm B."/>
            <person name="Cannon C."/>
            <person name="Castanera R."/>
            <person name="Culley D."/>
            <person name="Daum C."/>
            <person name="Ezra D."/>
            <person name="Gonzalez J."/>
            <person name="Henrissat B."/>
            <person name="Kuo A."/>
            <person name="Liang C."/>
            <person name="Lipzen A."/>
            <person name="Lutzoni F."/>
            <person name="Magnuson J."/>
            <person name="Mondo S."/>
            <person name="Nolan M."/>
            <person name="Ohm R."/>
            <person name="Pangilinan J."/>
            <person name="Park H.-J."/>
            <person name="Ramirez L."/>
            <person name="Alfaro M."/>
            <person name="Sun H."/>
            <person name="Tritt A."/>
            <person name="Yoshinaga Y."/>
            <person name="Zwiers L.-H."/>
            <person name="Turgeon B."/>
            <person name="Goodwin S."/>
            <person name="Spatafora J."/>
            <person name="Crous P."/>
            <person name="Grigoriev I."/>
        </authorList>
    </citation>
    <scope>NUCLEOTIDE SEQUENCE</scope>
    <source>
        <strain evidence="2">CBS 122368</strain>
    </source>
</reference>
<accession>A0A6A6IQ85</accession>
<dbReference type="AlphaFoldDB" id="A0A6A6IQ85"/>
<dbReference type="EMBL" id="ML987192">
    <property type="protein sequence ID" value="KAF2252546.1"/>
    <property type="molecule type" value="Genomic_DNA"/>
</dbReference>
<organism evidence="2 3">
    <name type="scientific">Trematosphaeria pertusa</name>
    <dbReference type="NCBI Taxonomy" id="390896"/>
    <lineage>
        <taxon>Eukaryota</taxon>
        <taxon>Fungi</taxon>
        <taxon>Dikarya</taxon>
        <taxon>Ascomycota</taxon>
        <taxon>Pezizomycotina</taxon>
        <taxon>Dothideomycetes</taxon>
        <taxon>Pleosporomycetidae</taxon>
        <taxon>Pleosporales</taxon>
        <taxon>Massarineae</taxon>
        <taxon>Trematosphaeriaceae</taxon>
        <taxon>Trematosphaeria</taxon>
    </lineage>
</organism>
<gene>
    <name evidence="2" type="ORF">BU26DRAFT_549113</name>
</gene>
<dbReference type="OrthoDB" id="3799873at2759"/>
<sequence>MSRVEIAEYDNLRARILPDNAPVLHGASPRVIHHGYTVVTSREVSAAGDIFRAALIAYSGPSGSTEGTLLRKGGSHGRLVEAMHSLLAEMEKEMAYYLQSSAPGEKIGYRHTQADGDQTPKACHSPQHLTEHQEASAKRRTVTVPRKALSHSRSTPEIIPDASRDRSTSHHATTEYLRSQGFAEPVPPVPPVPRLAYKAYRMPAEPPQRGYRPYRQPPQARHG</sequence>
<dbReference type="Proteomes" id="UP000800094">
    <property type="component" value="Unassembled WGS sequence"/>
</dbReference>
<keyword evidence="3" id="KW-1185">Reference proteome</keyword>
<proteinExistence type="predicted"/>
<evidence type="ECO:0000313" key="3">
    <source>
        <dbReference type="Proteomes" id="UP000800094"/>
    </source>
</evidence>